<comment type="caution">
    <text evidence="1">The sequence shown here is derived from an EMBL/GenBank/DDBJ whole genome shotgun (WGS) entry which is preliminary data.</text>
</comment>
<dbReference type="RefSeq" id="WP_160677585.1">
    <property type="nucleotide sequence ID" value="NZ_WTYN01000006.1"/>
</dbReference>
<keyword evidence="2" id="KW-1185">Reference proteome</keyword>
<proteinExistence type="predicted"/>
<evidence type="ECO:0000313" key="1">
    <source>
        <dbReference type="EMBL" id="MXO64091.1"/>
    </source>
</evidence>
<reference evidence="1 2" key="1">
    <citation type="submission" date="2019-12" db="EMBL/GenBank/DDBJ databases">
        <title>Genomic-based taxomic classification of the family Erythrobacteraceae.</title>
        <authorList>
            <person name="Xu L."/>
        </authorList>
    </citation>
    <scope>NUCLEOTIDE SEQUENCE [LARGE SCALE GENOMIC DNA]</scope>
    <source>
        <strain evidence="1 2">MCCC 1A09965</strain>
    </source>
</reference>
<dbReference type="AlphaFoldDB" id="A0A844YIY6"/>
<evidence type="ECO:0000313" key="2">
    <source>
        <dbReference type="Proteomes" id="UP000445582"/>
    </source>
</evidence>
<name>A0A844YIY6_9SPHN</name>
<protein>
    <submittedName>
        <fullName evidence="1">Uncharacterized protein</fullName>
    </submittedName>
</protein>
<dbReference type="OrthoDB" id="7433115at2"/>
<sequence length="76" mass="8510">MLKYKLEYRVAGAGEQTLDFYARSLNGALDVAKAEAKGNWARLYEEDRPICDLELIEDSGVWLVGKSKAAGSQYHE</sequence>
<dbReference type="Proteomes" id="UP000445582">
    <property type="component" value="Unassembled WGS sequence"/>
</dbReference>
<accession>A0A844YIY6</accession>
<gene>
    <name evidence="1" type="ORF">GRI48_13895</name>
</gene>
<dbReference type="EMBL" id="WTYN01000006">
    <property type="protein sequence ID" value="MXO64091.1"/>
    <property type="molecule type" value="Genomic_DNA"/>
</dbReference>
<organism evidence="1 2">
    <name type="scientific">Qipengyuania oceanensis</name>
    <dbReference type="NCBI Taxonomy" id="1463597"/>
    <lineage>
        <taxon>Bacteria</taxon>
        <taxon>Pseudomonadati</taxon>
        <taxon>Pseudomonadota</taxon>
        <taxon>Alphaproteobacteria</taxon>
        <taxon>Sphingomonadales</taxon>
        <taxon>Erythrobacteraceae</taxon>
        <taxon>Qipengyuania</taxon>
    </lineage>
</organism>